<dbReference type="InterPro" id="IPR001568">
    <property type="entry name" value="RNase_T2-like"/>
</dbReference>
<evidence type="ECO:0000256" key="4">
    <source>
        <dbReference type="ARBA" id="ARBA00012571"/>
    </source>
</evidence>
<dbReference type="PANTHER" id="PTHR11240">
    <property type="entry name" value="RIBONUCLEASE T2"/>
    <property type="match status" value="1"/>
</dbReference>
<evidence type="ECO:0000256" key="15">
    <source>
        <dbReference type="ARBA" id="ARBA00071169"/>
    </source>
</evidence>
<dbReference type="InterPro" id="IPR057328">
    <property type="entry name" value="RNaseT2L_C"/>
</dbReference>
<accession>A0A8K0X857</accession>
<dbReference type="GO" id="GO:0003723">
    <property type="term" value="F:RNA binding"/>
    <property type="evidence" value="ECO:0007669"/>
    <property type="project" value="InterPro"/>
</dbReference>
<evidence type="ECO:0000256" key="9">
    <source>
        <dbReference type="ARBA" id="ARBA00022759"/>
    </source>
</evidence>
<dbReference type="Proteomes" id="UP000813385">
    <property type="component" value="Unassembled WGS sequence"/>
</dbReference>
<comment type="function">
    <text evidence="14">Rnase which modulates cell survival under stress conditions. Released from the vacuole to the cytoplasm during stress to promote tRNA and rRNA cleavage and to activate separately a downstream pathway that promotes cell death. Involved in cell size, vacuolar morphology and growth at high temperatures and high salt concentration.</text>
</comment>
<evidence type="ECO:0000256" key="7">
    <source>
        <dbReference type="ARBA" id="ARBA00022722"/>
    </source>
</evidence>
<gene>
    <name evidence="20" type="ORF">B0T11DRAFT_350910</name>
</gene>
<evidence type="ECO:0000256" key="8">
    <source>
        <dbReference type="ARBA" id="ARBA00022729"/>
    </source>
</evidence>
<dbReference type="CDD" id="cd01061">
    <property type="entry name" value="RNase_T2_euk"/>
    <property type="match status" value="1"/>
</dbReference>
<organism evidence="20 21">
    <name type="scientific">Plectosphaerella cucumerina</name>
    <dbReference type="NCBI Taxonomy" id="40658"/>
    <lineage>
        <taxon>Eukaryota</taxon>
        <taxon>Fungi</taxon>
        <taxon>Dikarya</taxon>
        <taxon>Ascomycota</taxon>
        <taxon>Pezizomycotina</taxon>
        <taxon>Sordariomycetes</taxon>
        <taxon>Hypocreomycetidae</taxon>
        <taxon>Glomerellales</taxon>
        <taxon>Plectosphaerellaceae</taxon>
        <taxon>Plectosphaerella</taxon>
    </lineage>
</organism>
<evidence type="ECO:0000256" key="5">
    <source>
        <dbReference type="ARBA" id="ARBA00022490"/>
    </source>
</evidence>
<reference evidence="20" key="1">
    <citation type="journal article" date="2021" name="Nat. Commun.">
        <title>Genetic determinants of endophytism in the Arabidopsis root mycobiome.</title>
        <authorList>
            <person name="Mesny F."/>
            <person name="Miyauchi S."/>
            <person name="Thiergart T."/>
            <person name="Pickel B."/>
            <person name="Atanasova L."/>
            <person name="Karlsson M."/>
            <person name="Huettel B."/>
            <person name="Barry K.W."/>
            <person name="Haridas S."/>
            <person name="Chen C."/>
            <person name="Bauer D."/>
            <person name="Andreopoulos W."/>
            <person name="Pangilinan J."/>
            <person name="LaButti K."/>
            <person name="Riley R."/>
            <person name="Lipzen A."/>
            <person name="Clum A."/>
            <person name="Drula E."/>
            <person name="Henrissat B."/>
            <person name="Kohler A."/>
            <person name="Grigoriev I.V."/>
            <person name="Martin F.M."/>
            <person name="Hacquard S."/>
        </authorList>
    </citation>
    <scope>NUCLEOTIDE SEQUENCE</scope>
    <source>
        <strain evidence="20">MPI-CAGE-AT-0016</strain>
    </source>
</reference>
<keyword evidence="8 18" id="KW-0732">Signal</keyword>
<evidence type="ECO:0000256" key="1">
    <source>
        <dbReference type="ARBA" id="ARBA00004410"/>
    </source>
</evidence>
<keyword evidence="11" id="KW-1015">Disulfide bond</keyword>
<keyword evidence="12" id="KW-0325">Glycoprotein</keyword>
<evidence type="ECO:0000313" key="21">
    <source>
        <dbReference type="Proteomes" id="UP000813385"/>
    </source>
</evidence>
<evidence type="ECO:0000256" key="17">
    <source>
        <dbReference type="RuleBase" id="RU004328"/>
    </source>
</evidence>
<dbReference type="Gene3D" id="3.90.730.10">
    <property type="entry name" value="Ribonuclease T2-like"/>
    <property type="match status" value="1"/>
</dbReference>
<keyword evidence="7" id="KW-0540">Nuclease</keyword>
<feature type="active site" evidence="16">
    <location>
        <position position="129"/>
    </location>
</feature>
<dbReference type="AlphaFoldDB" id="A0A8K0X857"/>
<protein>
    <recommendedName>
        <fullName evidence="15">Ribonuclease T2-like</fullName>
        <ecNumber evidence="4">4.6.1.19</ecNumber>
    </recommendedName>
</protein>
<dbReference type="EMBL" id="JAGPXD010000002">
    <property type="protein sequence ID" value="KAH7369314.1"/>
    <property type="molecule type" value="Genomic_DNA"/>
</dbReference>
<keyword evidence="6" id="KW-0926">Vacuole</keyword>
<dbReference type="InterPro" id="IPR033697">
    <property type="entry name" value="Ribonuclease_T2_eukaryotic"/>
</dbReference>
<keyword evidence="13" id="KW-0456">Lyase</keyword>
<dbReference type="SUPFAM" id="SSF55895">
    <property type="entry name" value="Ribonuclease Rh-like"/>
    <property type="match status" value="1"/>
</dbReference>
<dbReference type="InterPro" id="IPR018188">
    <property type="entry name" value="RNase_T2_His_AS_1"/>
</dbReference>
<dbReference type="GO" id="GO:0005576">
    <property type="term" value="C:extracellular region"/>
    <property type="evidence" value="ECO:0007669"/>
    <property type="project" value="TreeGrafter"/>
</dbReference>
<keyword evidence="5" id="KW-0963">Cytoplasm</keyword>
<keyword evidence="9" id="KW-0255">Endonuclease</keyword>
<comment type="similarity">
    <text evidence="3 17">Belongs to the RNase T2 family.</text>
</comment>
<dbReference type="Pfam" id="PF25488">
    <property type="entry name" value="RNaseT2L_C"/>
    <property type="match status" value="1"/>
</dbReference>
<keyword evidence="21" id="KW-1185">Reference proteome</keyword>
<sequence length="447" mass="47000">MFTRTSMAVVAAASGALAFNSVSCPLDVPLSCHNTTVYEDTCCFNAPGGQILLTQFWDTAPATGPDDSWTIHGLWPDNCDGTWEQFCAPDREYSNITAILQADAPCTLSYMETFWKDQAGDDEDFWEHEFNKHGTCMSTLEPTCYPGYTPGQEVVDYFKRTVALFKTLPSYKWLEDAGVAPSETARYTLKQIEAALAASHGQNVVVNCNKNGEINELWYHFNVQGSVQGGKFLPAAPVGSPSSCPAEGIKYLPKKRTTAPTSSLSSTPSSSSSTVIISSSAVVSSTISSSSAESVSTVPTLSTVYSSTAASTTTSASAPTPSSPSSTLSGRGRFYAVLPGVSNGGFLITAGTWYRGGGTPATYTATPAADGTFALNSSRGRCAVQDDSSLLCGTSVAVASAFGFDGTYLTYGGSSTFYAASVPSGTTQGIVYTEANAVTVQFTWTAV</sequence>
<comment type="caution">
    <text evidence="20">The sequence shown here is derived from an EMBL/GenBank/DDBJ whole genome shotgun (WGS) entry which is preliminary data.</text>
</comment>
<feature type="signal peptide" evidence="18">
    <location>
        <begin position="1"/>
        <end position="18"/>
    </location>
</feature>
<comment type="subcellular location">
    <subcellularLocation>
        <location evidence="2">Cytoplasm</location>
    </subcellularLocation>
    <subcellularLocation>
        <location evidence="1">Vacuole lumen</location>
    </subcellularLocation>
</comment>
<evidence type="ECO:0000313" key="20">
    <source>
        <dbReference type="EMBL" id="KAH7369314.1"/>
    </source>
</evidence>
<evidence type="ECO:0000256" key="11">
    <source>
        <dbReference type="ARBA" id="ARBA00023157"/>
    </source>
</evidence>
<name>A0A8K0X857_9PEZI</name>
<evidence type="ECO:0000259" key="19">
    <source>
        <dbReference type="Pfam" id="PF25488"/>
    </source>
</evidence>
<feature type="active site" evidence="16">
    <location>
        <position position="133"/>
    </location>
</feature>
<evidence type="ECO:0000256" key="18">
    <source>
        <dbReference type="SAM" id="SignalP"/>
    </source>
</evidence>
<feature type="chain" id="PRO_5035460547" description="Ribonuclease T2-like" evidence="18">
    <location>
        <begin position="19"/>
        <end position="447"/>
    </location>
</feature>
<evidence type="ECO:0000256" key="12">
    <source>
        <dbReference type="ARBA" id="ARBA00023180"/>
    </source>
</evidence>
<dbReference type="InterPro" id="IPR036430">
    <property type="entry name" value="RNase_T2-like_sf"/>
</dbReference>
<evidence type="ECO:0000256" key="13">
    <source>
        <dbReference type="ARBA" id="ARBA00023239"/>
    </source>
</evidence>
<evidence type="ECO:0000256" key="2">
    <source>
        <dbReference type="ARBA" id="ARBA00004496"/>
    </source>
</evidence>
<proteinExistence type="inferred from homology"/>
<dbReference type="GO" id="GO:0033897">
    <property type="term" value="F:ribonuclease T2 activity"/>
    <property type="evidence" value="ECO:0007669"/>
    <property type="project" value="UniProtKB-EC"/>
</dbReference>
<evidence type="ECO:0000256" key="6">
    <source>
        <dbReference type="ARBA" id="ARBA00022554"/>
    </source>
</evidence>
<keyword evidence="10" id="KW-0378">Hydrolase</keyword>
<dbReference type="PANTHER" id="PTHR11240:SF22">
    <property type="entry name" value="RIBONUCLEASE T2"/>
    <property type="match status" value="1"/>
</dbReference>
<evidence type="ECO:0000256" key="10">
    <source>
        <dbReference type="ARBA" id="ARBA00022801"/>
    </source>
</evidence>
<dbReference type="FunFam" id="3.90.730.10:FF:000004">
    <property type="entry name" value="Ribonuclease T2-like"/>
    <property type="match status" value="1"/>
</dbReference>
<dbReference type="OrthoDB" id="435754at2759"/>
<evidence type="ECO:0000256" key="3">
    <source>
        <dbReference type="ARBA" id="ARBA00007469"/>
    </source>
</evidence>
<dbReference type="GO" id="GO:0005775">
    <property type="term" value="C:vacuolar lumen"/>
    <property type="evidence" value="ECO:0007669"/>
    <property type="project" value="UniProtKB-SubCell"/>
</dbReference>
<dbReference type="Pfam" id="PF00445">
    <property type="entry name" value="Ribonuclease_T2"/>
    <property type="match status" value="1"/>
</dbReference>
<dbReference type="GO" id="GO:0016787">
    <property type="term" value="F:hydrolase activity"/>
    <property type="evidence" value="ECO:0007669"/>
    <property type="project" value="UniProtKB-KW"/>
</dbReference>
<dbReference type="GO" id="GO:0006401">
    <property type="term" value="P:RNA catabolic process"/>
    <property type="evidence" value="ECO:0007669"/>
    <property type="project" value="TreeGrafter"/>
</dbReference>
<evidence type="ECO:0000256" key="14">
    <source>
        <dbReference type="ARBA" id="ARBA00025494"/>
    </source>
</evidence>
<feature type="active site" evidence="16">
    <location>
        <position position="72"/>
    </location>
</feature>
<dbReference type="PROSITE" id="PS00530">
    <property type="entry name" value="RNASE_T2_1"/>
    <property type="match status" value="1"/>
</dbReference>
<dbReference type="EC" id="4.6.1.19" evidence="4"/>
<dbReference type="InterPro" id="IPR033130">
    <property type="entry name" value="RNase_T2_His_AS_2"/>
</dbReference>
<feature type="domain" description="RNase T2-like C-terminal" evidence="19">
    <location>
        <begin position="328"/>
        <end position="445"/>
    </location>
</feature>
<dbReference type="PROSITE" id="PS00531">
    <property type="entry name" value="RNASE_T2_2"/>
    <property type="match status" value="1"/>
</dbReference>
<evidence type="ECO:0000256" key="16">
    <source>
        <dbReference type="PIRSR" id="PIRSR633697-1"/>
    </source>
</evidence>